<organism evidence="1 2">
    <name type="scientific">Eumeta variegata</name>
    <name type="common">Bagworm moth</name>
    <name type="synonym">Eumeta japonica</name>
    <dbReference type="NCBI Taxonomy" id="151549"/>
    <lineage>
        <taxon>Eukaryota</taxon>
        <taxon>Metazoa</taxon>
        <taxon>Ecdysozoa</taxon>
        <taxon>Arthropoda</taxon>
        <taxon>Hexapoda</taxon>
        <taxon>Insecta</taxon>
        <taxon>Pterygota</taxon>
        <taxon>Neoptera</taxon>
        <taxon>Endopterygota</taxon>
        <taxon>Lepidoptera</taxon>
        <taxon>Glossata</taxon>
        <taxon>Ditrysia</taxon>
        <taxon>Tineoidea</taxon>
        <taxon>Psychidae</taxon>
        <taxon>Oiketicinae</taxon>
        <taxon>Eumeta</taxon>
    </lineage>
</organism>
<dbReference type="AlphaFoldDB" id="A0A4C1Z1C7"/>
<evidence type="ECO:0000313" key="1">
    <source>
        <dbReference type="EMBL" id="GBP82396.1"/>
    </source>
</evidence>
<dbReference type="EMBL" id="BGZK01001562">
    <property type="protein sequence ID" value="GBP82396.1"/>
    <property type="molecule type" value="Genomic_DNA"/>
</dbReference>
<gene>
    <name evidence="1" type="ORF">EVAR_49706_1</name>
</gene>
<accession>A0A4C1Z1C7</accession>
<name>A0A4C1Z1C7_EUMVA</name>
<proteinExistence type="predicted"/>
<protein>
    <submittedName>
        <fullName evidence="1">Uncharacterized protein</fullName>
    </submittedName>
</protein>
<reference evidence="1 2" key="1">
    <citation type="journal article" date="2019" name="Commun. Biol.">
        <title>The bagworm genome reveals a unique fibroin gene that provides high tensile strength.</title>
        <authorList>
            <person name="Kono N."/>
            <person name="Nakamura H."/>
            <person name="Ohtoshi R."/>
            <person name="Tomita M."/>
            <person name="Numata K."/>
            <person name="Arakawa K."/>
        </authorList>
    </citation>
    <scope>NUCLEOTIDE SEQUENCE [LARGE SCALE GENOMIC DNA]</scope>
</reference>
<keyword evidence="2" id="KW-1185">Reference proteome</keyword>
<dbReference type="Proteomes" id="UP000299102">
    <property type="component" value="Unassembled WGS sequence"/>
</dbReference>
<evidence type="ECO:0000313" key="2">
    <source>
        <dbReference type="Proteomes" id="UP000299102"/>
    </source>
</evidence>
<sequence>MSDTKGLLRVKPWKWDLMLHKNAGADLRAVKSVAFAPTKAIYTLENTLSHLVPEIVISMMTADVGSPPALDQPVDSKVRALQSEIERLY</sequence>
<comment type="caution">
    <text evidence="1">The sequence shown here is derived from an EMBL/GenBank/DDBJ whole genome shotgun (WGS) entry which is preliminary data.</text>
</comment>